<organism evidence="1 2">
    <name type="scientific">Nocardiopsis rhodophaea</name>
    <dbReference type="NCBI Taxonomy" id="280238"/>
    <lineage>
        <taxon>Bacteria</taxon>
        <taxon>Bacillati</taxon>
        <taxon>Actinomycetota</taxon>
        <taxon>Actinomycetes</taxon>
        <taxon>Streptosporangiales</taxon>
        <taxon>Nocardiopsidaceae</taxon>
        <taxon>Nocardiopsis</taxon>
    </lineage>
</organism>
<dbReference type="EMBL" id="BAAAPC010000027">
    <property type="protein sequence ID" value="GAA2014178.1"/>
    <property type="molecule type" value="Genomic_DNA"/>
</dbReference>
<reference evidence="2" key="1">
    <citation type="journal article" date="2019" name="Int. J. Syst. Evol. Microbiol.">
        <title>The Global Catalogue of Microorganisms (GCM) 10K type strain sequencing project: providing services to taxonomists for standard genome sequencing and annotation.</title>
        <authorList>
            <consortium name="The Broad Institute Genomics Platform"/>
            <consortium name="The Broad Institute Genome Sequencing Center for Infectious Disease"/>
            <person name="Wu L."/>
            <person name="Ma J."/>
        </authorList>
    </citation>
    <scope>NUCLEOTIDE SEQUENCE [LARGE SCALE GENOMIC DNA]</scope>
    <source>
        <strain evidence="2">JCM 15313</strain>
    </source>
</reference>
<name>A0ABP5F2G8_9ACTN</name>
<accession>A0ABP5F2G8</accession>
<comment type="caution">
    <text evidence="1">The sequence shown here is derived from an EMBL/GenBank/DDBJ whole genome shotgun (WGS) entry which is preliminary data.</text>
</comment>
<proteinExistence type="predicted"/>
<dbReference type="Proteomes" id="UP001501585">
    <property type="component" value="Unassembled WGS sequence"/>
</dbReference>
<dbReference type="RefSeq" id="WP_344101536.1">
    <property type="nucleotide sequence ID" value="NZ_BAAAPC010000027.1"/>
</dbReference>
<keyword evidence="2" id="KW-1185">Reference proteome</keyword>
<gene>
    <name evidence="1" type="ORF">GCM10009799_48150</name>
</gene>
<evidence type="ECO:0000313" key="1">
    <source>
        <dbReference type="EMBL" id="GAA2014178.1"/>
    </source>
</evidence>
<evidence type="ECO:0000313" key="2">
    <source>
        <dbReference type="Proteomes" id="UP001501585"/>
    </source>
</evidence>
<sequence length="98" mass="10368">MNMQTLQFGLSVGFGPISAVGGTAMHGDVASQELRYVEGRTATVQMPLTQREFQPGPGEIYALVATGTDRRHVELASAVATTPRPKGAVGECPRRSPV</sequence>
<protein>
    <submittedName>
        <fullName evidence="1">Uncharacterized protein</fullName>
    </submittedName>
</protein>